<gene>
    <name evidence="1" type="ORF">LPJ66_008851</name>
</gene>
<evidence type="ECO:0000313" key="2">
    <source>
        <dbReference type="Proteomes" id="UP001150581"/>
    </source>
</evidence>
<protein>
    <submittedName>
        <fullName evidence="1">Uncharacterized protein</fullName>
    </submittedName>
</protein>
<comment type="caution">
    <text evidence="1">The sequence shown here is derived from an EMBL/GenBank/DDBJ whole genome shotgun (WGS) entry which is preliminary data.</text>
</comment>
<organism evidence="1 2">
    <name type="scientific">Kickxella alabastrina</name>
    <dbReference type="NCBI Taxonomy" id="61397"/>
    <lineage>
        <taxon>Eukaryota</taxon>
        <taxon>Fungi</taxon>
        <taxon>Fungi incertae sedis</taxon>
        <taxon>Zoopagomycota</taxon>
        <taxon>Kickxellomycotina</taxon>
        <taxon>Kickxellomycetes</taxon>
        <taxon>Kickxellales</taxon>
        <taxon>Kickxellaceae</taxon>
        <taxon>Kickxella</taxon>
    </lineage>
</organism>
<name>A0ACC1I580_9FUNG</name>
<sequence>MDGYSPAAATIIEHVLQYLAPREIAACQTVNRAWYALTAVQSVRHVDCHIMQLALRLAHYRRKGLVGAIRGLTIDVSFVDGFLSAPMYERRIRDAVAAVHGSGARVRRIKIHMDGARSALTNSELRFGALACELLLRALPGLVALDLSECPAALLAGGGDEAGGPLAQQVRLQHVRWFSLGRNDMSSAAALCCVVAANRHSLRTLYGRGDITDRALALLCNAPNLLRLDASGSSISDDALLALVRARGGELRELVLSDCSRLTRLSIAQLTPRLLPRLAALDLYNVMVTTDSYQSLFNAATRWPYLRDLKLKAAIPHTSPRQDSLVNDDILIAIGRNCPRLVSLRLFGCHGITDDGLSAILGNLGYLRELVVMHNATDTGAGAGPGPGPGPAAARSTAARSAAARSAATANSNALLLSLPSISDIWASIPSLPSNAVPRQQAQPRTQPLLRPVADISPPSTAPGSPCVSGEQPQPHRNASGARVFTSQALRNGVRSKCFNLLNLDMEYDSVCAEHLARLTHLHVLCGRMITRHAKSLIETQFPKCKMMVWSTD</sequence>
<dbReference type="EMBL" id="JANBPG010001877">
    <property type="protein sequence ID" value="KAJ1887915.1"/>
    <property type="molecule type" value="Genomic_DNA"/>
</dbReference>
<proteinExistence type="predicted"/>
<evidence type="ECO:0000313" key="1">
    <source>
        <dbReference type="EMBL" id="KAJ1887915.1"/>
    </source>
</evidence>
<accession>A0ACC1I580</accession>
<keyword evidence="2" id="KW-1185">Reference proteome</keyword>
<dbReference type="Proteomes" id="UP001150581">
    <property type="component" value="Unassembled WGS sequence"/>
</dbReference>
<reference evidence="1" key="1">
    <citation type="submission" date="2022-07" db="EMBL/GenBank/DDBJ databases">
        <title>Phylogenomic reconstructions and comparative analyses of Kickxellomycotina fungi.</title>
        <authorList>
            <person name="Reynolds N.K."/>
            <person name="Stajich J.E."/>
            <person name="Barry K."/>
            <person name="Grigoriev I.V."/>
            <person name="Crous P."/>
            <person name="Smith M.E."/>
        </authorList>
    </citation>
    <scope>NUCLEOTIDE SEQUENCE</scope>
    <source>
        <strain evidence="1">Benny 63K</strain>
    </source>
</reference>